<accession>A0A517SMB5</accession>
<feature type="domain" description="GspL periplasmic" evidence="2">
    <location>
        <begin position="266"/>
        <end position="387"/>
    </location>
</feature>
<feature type="transmembrane region" description="Helical" evidence="1">
    <location>
        <begin position="267"/>
        <end position="288"/>
    </location>
</feature>
<dbReference type="EMBL" id="CP036271">
    <property type="protein sequence ID" value="QDT57269.1"/>
    <property type="molecule type" value="Genomic_DNA"/>
</dbReference>
<protein>
    <submittedName>
        <fullName evidence="3">GspL periplasmic domain protein</fullName>
    </submittedName>
</protein>
<dbReference type="RefSeq" id="WP_145034638.1">
    <property type="nucleotide sequence ID" value="NZ_CP036271.1"/>
</dbReference>
<gene>
    <name evidence="3" type="ORF">Pan44_53370</name>
</gene>
<reference evidence="3 4" key="1">
    <citation type="submission" date="2019-02" db="EMBL/GenBank/DDBJ databases">
        <title>Deep-cultivation of Planctomycetes and their phenomic and genomic characterization uncovers novel biology.</title>
        <authorList>
            <person name="Wiegand S."/>
            <person name="Jogler M."/>
            <person name="Boedeker C."/>
            <person name="Pinto D."/>
            <person name="Vollmers J."/>
            <person name="Rivas-Marin E."/>
            <person name="Kohn T."/>
            <person name="Peeters S.H."/>
            <person name="Heuer A."/>
            <person name="Rast P."/>
            <person name="Oberbeckmann S."/>
            <person name="Bunk B."/>
            <person name="Jeske O."/>
            <person name="Meyerdierks A."/>
            <person name="Storesund J.E."/>
            <person name="Kallscheuer N."/>
            <person name="Luecker S."/>
            <person name="Lage O.M."/>
            <person name="Pohl T."/>
            <person name="Merkel B.J."/>
            <person name="Hornburger P."/>
            <person name="Mueller R.-W."/>
            <person name="Bruemmer F."/>
            <person name="Labrenz M."/>
            <person name="Spormann A.M."/>
            <person name="Op den Camp H."/>
            <person name="Overmann J."/>
            <person name="Amann R."/>
            <person name="Jetten M.S.M."/>
            <person name="Mascher T."/>
            <person name="Medema M.H."/>
            <person name="Devos D.P."/>
            <person name="Kaster A.-K."/>
            <person name="Ovreas L."/>
            <person name="Rohde M."/>
            <person name="Galperin M.Y."/>
            <person name="Jogler C."/>
        </authorList>
    </citation>
    <scope>NUCLEOTIDE SEQUENCE [LARGE SCALE GENOMIC DNA]</scope>
    <source>
        <strain evidence="3 4">Pan44</strain>
    </source>
</reference>
<name>A0A517SMB5_9PLAN</name>
<keyword evidence="4" id="KW-1185">Reference proteome</keyword>
<keyword evidence="1" id="KW-1133">Transmembrane helix</keyword>
<evidence type="ECO:0000259" key="2">
    <source>
        <dbReference type="Pfam" id="PF12693"/>
    </source>
</evidence>
<dbReference type="AlphaFoldDB" id="A0A517SMB5"/>
<keyword evidence="1" id="KW-0812">Transmembrane</keyword>
<keyword evidence="1" id="KW-0472">Membrane</keyword>
<dbReference type="InterPro" id="IPR025691">
    <property type="entry name" value="GspL_pp_dom"/>
</dbReference>
<sequence length="431" mass="46853">MSRRHWCLLMDSSTWRVMDLTDKGLVTEVGLAGSESPTDAAWTVFQDLGYDGGDVLLALPSVICLTGQIPISRLPPRADDQTKLFLLEDLLPVAAEEVTADFLSSPSRILGVAVVTEPLRQTIEQLENLGLSIHSIVPWSLLAAHDWIHQRGEADVLVASRPSGVEIIEMAEGRICGWSVADSEKELQWRLAALAADVGRALAVVSDASPPTGDSNRWIASASSWDAAALATAGQVMSGSMSPLIELRRDRLEGAATSRALRGYVRMFQFTTALLLLTMLAGVLWQAARYSRMADDYVSRQQRLFQQILPGQPIPAGIRSRLESERARLRTQQESAAKIPGRDSALLTLVQFLRGVPTSIRIKVNGLAVAGHQVNVRSEVRTPGDASTFVQALRDAGFQVKIPRSVRSGESYAVDFDAQLNPVLRTGADLP</sequence>
<evidence type="ECO:0000313" key="3">
    <source>
        <dbReference type="EMBL" id="QDT57269.1"/>
    </source>
</evidence>
<proteinExistence type="predicted"/>
<dbReference type="Pfam" id="PF12693">
    <property type="entry name" value="GspL_C"/>
    <property type="match status" value="1"/>
</dbReference>
<evidence type="ECO:0000256" key="1">
    <source>
        <dbReference type="SAM" id="Phobius"/>
    </source>
</evidence>
<organism evidence="3 4">
    <name type="scientific">Caulifigura coniformis</name>
    <dbReference type="NCBI Taxonomy" id="2527983"/>
    <lineage>
        <taxon>Bacteria</taxon>
        <taxon>Pseudomonadati</taxon>
        <taxon>Planctomycetota</taxon>
        <taxon>Planctomycetia</taxon>
        <taxon>Planctomycetales</taxon>
        <taxon>Planctomycetaceae</taxon>
        <taxon>Caulifigura</taxon>
    </lineage>
</organism>
<dbReference type="KEGG" id="ccos:Pan44_53370"/>
<dbReference type="InParanoid" id="A0A517SMB5"/>
<dbReference type="Proteomes" id="UP000315700">
    <property type="component" value="Chromosome"/>
</dbReference>
<evidence type="ECO:0000313" key="4">
    <source>
        <dbReference type="Proteomes" id="UP000315700"/>
    </source>
</evidence>